<dbReference type="EMBL" id="KK198756">
    <property type="protein sequence ID" value="KCW78076.1"/>
    <property type="molecule type" value="Genomic_DNA"/>
</dbReference>
<dbReference type="InParanoid" id="A0A059CIS9"/>
<dbReference type="Gramene" id="KCW78076">
    <property type="protein sequence ID" value="KCW78076"/>
    <property type="gene ID" value="EUGRSUZ_D02298"/>
</dbReference>
<evidence type="ECO:0000256" key="6">
    <source>
        <dbReference type="ARBA" id="ARBA00022786"/>
    </source>
</evidence>
<evidence type="ECO:0000256" key="1">
    <source>
        <dbReference type="ARBA" id="ARBA00000900"/>
    </source>
</evidence>
<feature type="domain" description="U-box" evidence="10">
    <location>
        <begin position="640"/>
        <end position="712"/>
    </location>
</feature>
<dbReference type="SUPFAM" id="SSF56112">
    <property type="entry name" value="Protein kinase-like (PK-like)"/>
    <property type="match status" value="1"/>
</dbReference>
<keyword evidence="6" id="KW-0833">Ubl conjugation pathway</keyword>
<dbReference type="AlphaFoldDB" id="A0A059CIS9"/>
<feature type="compositionally biased region" description="Polar residues" evidence="8">
    <location>
        <begin position="613"/>
        <end position="632"/>
    </location>
</feature>
<dbReference type="PROSITE" id="PS50011">
    <property type="entry name" value="PROTEIN_KINASE_DOM"/>
    <property type="match status" value="1"/>
</dbReference>
<sequence>MASGDDGSSSASSRAVPGSVCVAVGSDGAEGELTLLWALENFRGGFKYCILHVRQPGEAARQNMDEILDAYIQMCNQAKVSSMKLYAEMEDVGQGIVELVEQHCIRKLVMGTAATSHYIEGMDQLKSTKAMFVNQHAHPSCEIWFICSGNMVYLRESRSSTSYPYIATSSQPVSSHVQSGQSTAGSDNSGSDSSEVADNLALVQFEHPERSDESSARSPVPAVHQPPSSVAEGINSEELCEQLDRAMSEVTKAKREALEELIRRQKAEKAAIEAKRKFCALENSRAEESSQRINNLKEMLEKERERCKMIENERDDLQMLFENALKANEELSAHQAGEPSSLNSQDQEVITKFSFSEILEATENFNPSSKIEEGDYGSTYKGFLRHTQVIMKMMCSDSSQGPSQYHQELHIASMLRHPNLVTLIGVCPEAWALIYEYLPNGNLEDRLNCKDNAAPLSWQTRIQICRDTCAALIFLHSFKPHGIAHGDLNPQNILLDANFVAKLSNFGLRDASFSSHTTGDFSAESDVYSFGVVLLRLLVGQAAFNLDEIVQTALDAEELDTVLDQMAGPWPLEQVTELARLALGCCGMDISNQPDLQSEVWPLLEQIQTLCEQAPSSDRSSGVTRQSWSSDRSPGEEHTQPPSYFLCPIKHEIMEDPLVAVDGYTYEAEAIREWLDGHNTSPMTNLPLDNLHLVPNRIVRSAIQEWLQINES</sequence>
<keyword evidence="5" id="KW-0808">Transferase</keyword>
<evidence type="ECO:0000256" key="3">
    <source>
        <dbReference type="ARBA" id="ARBA00004906"/>
    </source>
</evidence>
<reference evidence="11" key="1">
    <citation type="submission" date="2013-07" db="EMBL/GenBank/DDBJ databases">
        <title>The genome of Eucalyptus grandis.</title>
        <authorList>
            <person name="Schmutz J."/>
            <person name="Hayes R."/>
            <person name="Myburg A."/>
            <person name="Tuskan G."/>
            <person name="Grattapaglia D."/>
            <person name="Rokhsar D.S."/>
        </authorList>
    </citation>
    <scope>NUCLEOTIDE SEQUENCE</scope>
    <source>
        <tissue evidence="11">Leaf extractions</tissue>
    </source>
</reference>
<evidence type="ECO:0000256" key="2">
    <source>
        <dbReference type="ARBA" id="ARBA00003861"/>
    </source>
</evidence>
<evidence type="ECO:0000256" key="5">
    <source>
        <dbReference type="ARBA" id="ARBA00022679"/>
    </source>
</evidence>
<accession>A0A059CIS9</accession>
<comment type="catalytic activity">
    <reaction evidence="1">
        <text>S-ubiquitinyl-[E2 ubiquitin-conjugating enzyme]-L-cysteine + [acceptor protein]-L-lysine = [E2 ubiquitin-conjugating enzyme]-L-cysteine + N(6)-ubiquitinyl-[acceptor protein]-L-lysine.</text>
        <dbReference type="EC" id="2.3.2.27"/>
    </reaction>
</comment>
<dbReference type="KEGG" id="egr:104442109"/>
<dbReference type="GO" id="GO:0061630">
    <property type="term" value="F:ubiquitin protein ligase activity"/>
    <property type="evidence" value="ECO:0007669"/>
    <property type="project" value="UniProtKB-EC"/>
</dbReference>
<evidence type="ECO:0000256" key="8">
    <source>
        <dbReference type="SAM" id="MobiDB-lite"/>
    </source>
</evidence>
<proteinExistence type="predicted"/>
<dbReference type="SMART" id="SM00504">
    <property type="entry name" value="Ubox"/>
    <property type="match status" value="1"/>
</dbReference>
<evidence type="ECO:0000259" key="9">
    <source>
        <dbReference type="PROSITE" id="PS50011"/>
    </source>
</evidence>
<dbReference type="GO" id="GO:0016567">
    <property type="term" value="P:protein ubiquitination"/>
    <property type="evidence" value="ECO:0007669"/>
    <property type="project" value="UniProtKB-UniPathway"/>
</dbReference>
<keyword evidence="7" id="KW-0175">Coiled coil</keyword>
<evidence type="ECO:0000256" key="7">
    <source>
        <dbReference type="SAM" id="Coils"/>
    </source>
</evidence>
<organism evidence="11">
    <name type="scientific">Eucalyptus grandis</name>
    <name type="common">Flooded gum</name>
    <dbReference type="NCBI Taxonomy" id="71139"/>
    <lineage>
        <taxon>Eukaryota</taxon>
        <taxon>Viridiplantae</taxon>
        <taxon>Streptophyta</taxon>
        <taxon>Embryophyta</taxon>
        <taxon>Tracheophyta</taxon>
        <taxon>Spermatophyta</taxon>
        <taxon>Magnoliopsida</taxon>
        <taxon>eudicotyledons</taxon>
        <taxon>Gunneridae</taxon>
        <taxon>Pentapetalae</taxon>
        <taxon>rosids</taxon>
        <taxon>malvids</taxon>
        <taxon>Myrtales</taxon>
        <taxon>Myrtaceae</taxon>
        <taxon>Myrtoideae</taxon>
        <taxon>Eucalypteae</taxon>
        <taxon>Eucalyptus</taxon>
    </lineage>
</organism>
<comment type="pathway">
    <text evidence="3">Protein modification; protein ubiquitination.</text>
</comment>
<comment type="function">
    <text evidence="2">Functions as an E3 ubiquitin ligase.</text>
</comment>
<dbReference type="InterPro" id="IPR011009">
    <property type="entry name" value="Kinase-like_dom_sf"/>
</dbReference>
<dbReference type="UniPathway" id="UPA00143"/>
<feature type="domain" description="Protein kinase" evidence="9">
    <location>
        <begin position="365"/>
        <end position="604"/>
    </location>
</feature>
<dbReference type="Gene3D" id="1.10.510.10">
    <property type="entry name" value="Transferase(Phosphotransferase) domain 1"/>
    <property type="match status" value="1"/>
</dbReference>
<dbReference type="CDD" id="cd16655">
    <property type="entry name" value="RING-Ubox_WDSUB1-like"/>
    <property type="match status" value="1"/>
</dbReference>
<dbReference type="OrthoDB" id="4062651at2759"/>
<feature type="coiled-coil region" evidence="7">
    <location>
        <begin position="236"/>
        <end position="330"/>
    </location>
</feature>
<dbReference type="CDD" id="cd01989">
    <property type="entry name" value="USP_STK_Ubox_N"/>
    <property type="match status" value="1"/>
</dbReference>
<dbReference type="PROSITE" id="PS51698">
    <property type="entry name" value="U_BOX"/>
    <property type="match status" value="1"/>
</dbReference>
<dbReference type="GO" id="GO:0005524">
    <property type="term" value="F:ATP binding"/>
    <property type="evidence" value="ECO:0007669"/>
    <property type="project" value="InterPro"/>
</dbReference>
<gene>
    <name evidence="11" type="ORF">EUGRSUZ_D02298</name>
</gene>
<dbReference type="Pfam" id="PF07714">
    <property type="entry name" value="PK_Tyr_Ser-Thr"/>
    <property type="match status" value="1"/>
</dbReference>
<dbReference type="InterPro" id="IPR051348">
    <property type="entry name" value="U-box_ubiquitin_ligases"/>
</dbReference>
<dbReference type="GO" id="GO:0004672">
    <property type="term" value="F:protein kinase activity"/>
    <property type="evidence" value="ECO:0007669"/>
    <property type="project" value="InterPro"/>
</dbReference>
<evidence type="ECO:0000259" key="10">
    <source>
        <dbReference type="PROSITE" id="PS51698"/>
    </source>
</evidence>
<dbReference type="InterPro" id="IPR001245">
    <property type="entry name" value="Ser-Thr/Tyr_kinase_cat_dom"/>
</dbReference>
<feature type="region of interest" description="Disordered" evidence="8">
    <location>
        <begin position="613"/>
        <end position="642"/>
    </location>
</feature>
<dbReference type="Gene3D" id="3.30.40.10">
    <property type="entry name" value="Zinc/RING finger domain, C3HC4 (zinc finger)"/>
    <property type="match status" value="1"/>
</dbReference>
<evidence type="ECO:0000256" key="4">
    <source>
        <dbReference type="ARBA" id="ARBA00012483"/>
    </source>
</evidence>
<protein>
    <recommendedName>
        <fullName evidence="4">RING-type E3 ubiquitin transferase</fullName>
        <ecNumber evidence="4">2.3.2.27</ecNumber>
    </recommendedName>
</protein>
<dbReference type="Gene3D" id="3.30.200.20">
    <property type="entry name" value="Phosphorylase Kinase, domain 1"/>
    <property type="match status" value="1"/>
</dbReference>
<feature type="region of interest" description="Disordered" evidence="8">
    <location>
        <begin position="207"/>
        <end position="232"/>
    </location>
</feature>
<dbReference type="PANTHER" id="PTHR45647">
    <property type="entry name" value="OS02G0152300 PROTEIN"/>
    <property type="match status" value="1"/>
</dbReference>
<dbReference type="eggNOG" id="ENOG502QQ1P">
    <property type="taxonomic scope" value="Eukaryota"/>
</dbReference>
<dbReference type="Pfam" id="PF04564">
    <property type="entry name" value="U-box"/>
    <property type="match status" value="1"/>
</dbReference>
<dbReference type="PANTHER" id="PTHR45647:SF100">
    <property type="entry name" value="U-BOX DOMAIN-CONTAINING PROTEIN 33"/>
    <property type="match status" value="1"/>
</dbReference>
<name>A0A059CIS9_EUCGR</name>
<evidence type="ECO:0000313" key="11">
    <source>
        <dbReference type="EMBL" id="KCW78076.1"/>
    </source>
</evidence>
<feature type="region of interest" description="Disordered" evidence="8">
    <location>
        <begin position="167"/>
        <end position="195"/>
    </location>
</feature>
<dbReference type="SUPFAM" id="SSF57850">
    <property type="entry name" value="RING/U-box"/>
    <property type="match status" value="1"/>
</dbReference>
<dbReference type="InterPro" id="IPR000719">
    <property type="entry name" value="Prot_kinase_dom"/>
</dbReference>
<dbReference type="InterPro" id="IPR003613">
    <property type="entry name" value="Ubox_domain"/>
</dbReference>
<dbReference type="EC" id="2.3.2.27" evidence="4"/>
<dbReference type="InterPro" id="IPR013083">
    <property type="entry name" value="Znf_RING/FYVE/PHD"/>
</dbReference>